<reference evidence="2 3" key="1">
    <citation type="submission" date="2018-10" db="EMBL/GenBank/DDBJ databases">
        <authorList>
            <person name="Chen W.-M."/>
        </authorList>
    </citation>
    <scope>NUCLEOTIDE SEQUENCE [LARGE SCALE GENOMIC DNA]</scope>
    <source>
        <strain evidence="2 3">THS-13</strain>
    </source>
</reference>
<evidence type="ECO:0000259" key="1">
    <source>
        <dbReference type="Pfam" id="PF01370"/>
    </source>
</evidence>
<dbReference type="InterPro" id="IPR001509">
    <property type="entry name" value="Epimerase_deHydtase"/>
</dbReference>
<evidence type="ECO:0000313" key="2">
    <source>
        <dbReference type="EMBL" id="ROH93092.1"/>
    </source>
</evidence>
<evidence type="ECO:0000313" key="3">
    <source>
        <dbReference type="Proteomes" id="UP000282106"/>
    </source>
</evidence>
<dbReference type="SUPFAM" id="SSF51735">
    <property type="entry name" value="NAD(P)-binding Rossmann-fold domains"/>
    <property type="match status" value="1"/>
</dbReference>
<dbReference type="GO" id="GO:0004029">
    <property type="term" value="F:aldehyde dehydrogenase (NAD+) activity"/>
    <property type="evidence" value="ECO:0007669"/>
    <property type="project" value="TreeGrafter"/>
</dbReference>
<feature type="domain" description="NAD-dependent epimerase/dehydratase" evidence="1">
    <location>
        <begin position="4"/>
        <end position="226"/>
    </location>
</feature>
<dbReference type="Gene3D" id="3.40.50.720">
    <property type="entry name" value="NAD(P)-binding Rossmann-like Domain"/>
    <property type="match status" value="1"/>
</dbReference>
<dbReference type="GO" id="GO:0005737">
    <property type="term" value="C:cytoplasm"/>
    <property type="evidence" value="ECO:0007669"/>
    <property type="project" value="TreeGrafter"/>
</dbReference>
<gene>
    <name evidence="2" type="ORF">ED208_00720</name>
</gene>
<accession>A0A3N0VK16</accession>
<dbReference type="Pfam" id="PF01370">
    <property type="entry name" value="Epimerase"/>
    <property type="match status" value="1"/>
</dbReference>
<sequence length="328" mass="35307">MHLLILGATGMLGQQTARAAAAAGHDLTLAYRDPRALTRFEGLRHRAVAVDLETGAGLDAALDGVDAVLHAAAPYPTVPRPWRAEVEAGLARMAAFYRACERKPLQRVVYLGGAIALQRRADGRPGDETCEYAGRPPGGNPYVQLKWALDAQAREQAARGLPVSIGIPTMTFGEYDYGPTTGRLLLMLARGQLPNYVRGRRNVIYGGDAGRGLLAVCERGRPGERYLLTGEDSDMDQLTALMAELAGRPRPKPVPLPIVRAVSAVQTLRWHFGGPLPVVDATAVAVMSGGQHLSGAKAERELGFRSQVSLREALARALAWFRQVGYLD</sequence>
<comment type="caution">
    <text evidence="2">The sequence shown here is derived from an EMBL/GenBank/DDBJ whole genome shotgun (WGS) entry which is preliminary data.</text>
</comment>
<dbReference type="InterPro" id="IPR051783">
    <property type="entry name" value="NAD(P)-dependent_oxidoreduct"/>
</dbReference>
<dbReference type="RefSeq" id="WP_123209944.1">
    <property type="nucleotide sequence ID" value="NZ_RJVO01000001.1"/>
</dbReference>
<keyword evidence="3" id="KW-1185">Reference proteome</keyword>
<organism evidence="2 3">
    <name type="scientific">Stagnimonas aquatica</name>
    <dbReference type="NCBI Taxonomy" id="2689987"/>
    <lineage>
        <taxon>Bacteria</taxon>
        <taxon>Pseudomonadati</taxon>
        <taxon>Pseudomonadota</taxon>
        <taxon>Gammaproteobacteria</taxon>
        <taxon>Nevskiales</taxon>
        <taxon>Nevskiaceae</taxon>
        <taxon>Stagnimonas</taxon>
    </lineage>
</organism>
<dbReference type="PANTHER" id="PTHR48079:SF6">
    <property type="entry name" value="NAD(P)-BINDING DOMAIN-CONTAINING PROTEIN-RELATED"/>
    <property type="match status" value="1"/>
</dbReference>
<dbReference type="InterPro" id="IPR036291">
    <property type="entry name" value="NAD(P)-bd_dom_sf"/>
</dbReference>
<dbReference type="PANTHER" id="PTHR48079">
    <property type="entry name" value="PROTEIN YEEZ"/>
    <property type="match status" value="1"/>
</dbReference>
<dbReference type="InParanoid" id="A0A3N0VK16"/>
<name>A0A3N0VK16_9GAMM</name>
<proteinExistence type="predicted"/>
<dbReference type="AlphaFoldDB" id="A0A3N0VK16"/>
<dbReference type="EMBL" id="RJVO01000001">
    <property type="protein sequence ID" value="ROH93092.1"/>
    <property type="molecule type" value="Genomic_DNA"/>
</dbReference>
<protein>
    <submittedName>
        <fullName evidence="2">NAD-dependent epimerase/dehydratase family protein</fullName>
    </submittedName>
</protein>
<dbReference type="Proteomes" id="UP000282106">
    <property type="component" value="Unassembled WGS sequence"/>
</dbReference>